<evidence type="ECO:0000313" key="5">
    <source>
        <dbReference type="Proteomes" id="UP000567186"/>
    </source>
</evidence>
<dbReference type="Proteomes" id="UP000567186">
    <property type="component" value="Unassembled WGS sequence"/>
</dbReference>
<keyword evidence="1" id="KW-0677">Repeat</keyword>
<organism evidence="4 5">
    <name type="scientific">Marinobacter orientalis</name>
    <dbReference type="NCBI Taxonomy" id="1928859"/>
    <lineage>
        <taxon>Bacteria</taxon>
        <taxon>Pseudomonadati</taxon>
        <taxon>Pseudomonadota</taxon>
        <taxon>Gammaproteobacteria</taxon>
        <taxon>Pseudomonadales</taxon>
        <taxon>Marinobacteraceae</taxon>
        <taxon>Marinobacter</taxon>
    </lineage>
</organism>
<accession>A0A7Y0WS77</accession>
<dbReference type="AlphaFoldDB" id="A0A7Y0WS77"/>
<feature type="domain" description="CBS" evidence="3">
    <location>
        <begin position="7"/>
        <end position="62"/>
    </location>
</feature>
<gene>
    <name evidence="4" type="ORF">HIU99_07975</name>
</gene>
<evidence type="ECO:0000259" key="3">
    <source>
        <dbReference type="PROSITE" id="PS51371"/>
    </source>
</evidence>
<proteinExistence type="predicted"/>
<dbReference type="InterPro" id="IPR000644">
    <property type="entry name" value="CBS_dom"/>
</dbReference>
<evidence type="ECO:0000256" key="1">
    <source>
        <dbReference type="ARBA" id="ARBA00022737"/>
    </source>
</evidence>
<feature type="domain" description="CBS" evidence="3">
    <location>
        <begin position="71"/>
        <end position="130"/>
    </location>
</feature>
<dbReference type="Pfam" id="PF00571">
    <property type="entry name" value="CBS"/>
    <property type="match status" value="2"/>
</dbReference>
<comment type="caution">
    <text evidence="4">The sequence shown here is derived from an EMBL/GenBank/DDBJ whole genome shotgun (WGS) entry which is preliminary data.</text>
</comment>
<evidence type="ECO:0000313" key="4">
    <source>
        <dbReference type="EMBL" id="NMT63536.1"/>
    </source>
</evidence>
<dbReference type="SUPFAM" id="SSF54631">
    <property type="entry name" value="CBS-domain pair"/>
    <property type="match status" value="1"/>
</dbReference>
<dbReference type="PROSITE" id="PS51371">
    <property type="entry name" value="CBS"/>
    <property type="match status" value="2"/>
</dbReference>
<keyword evidence="5" id="KW-1185">Reference proteome</keyword>
<dbReference type="PANTHER" id="PTHR48108:SF34">
    <property type="entry name" value="CBS DOMAIN-CONTAINING PROTEIN YHCV"/>
    <property type="match status" value="1"/>
</dbReference>
<name>A0A7Y0WS77_9GAMM</name>
<dbReference type="PANTHER" id="PTHR48108">
    <property type="entry name" value="CBS DOMAIN-CONTAINING PROTEIN CBSX2, CHLOROPLASTIC"/>
    <property type="match status" value="1"/>
</dbReference>
<dbReference type="InterPro" id="IPR046342">
    <property type="entry name" value="CBS_dom_sf"/>
</dbReference>
<dbReference type="EMBL" id="JABCKY010000001">
    <property type="protein sequence ID" value="NMT63536.1"/>
    <property type="molecule type" value="Genomic_DNA"/>
</dbReference>
<reference evidence="4 5" key="1">
    <citation type="submission" date="2020-04" db="EMBL/GenBank/DDBJ databases">
        <title>Marinobacter oceani sp. nov., isolated from marine solar saltern.</title>
        <authorList>
            <person name="Chen X.-Y."/>
        </authorList>
    </citation>
    <scope>NUCLEOTIDE SEQUENCE [LARGE SCALE GENOMIC DNA]</scope>
    <source>
        <strain evidence="4 5">W62</strain>
    </source>
</reference>
<dbReference type="InterPro" id="IPR051462">
    <property type="entry name" value="CBS_domain-containing"/>
</dbReference>
<dbReference type="RefSeq" id="WP_135955949.1">
    <property type="nucleotide sequence ID" value="NZ_JABCKY010000001.1"/>
</dbReference>
<keyword evidence="2" id="KW-0129">CBS domain</keyword>
<dbReference type="SMART" id="SM00116">
    <property type="entry name" value="CBS"/>
    <property type="match status" value="2"/>
</dbReference>
<dbReference type="Gene3D" id="3.10.580.10">
    <property type="entry name" value="CBS-domain"/>
    <property type="match status" value="1"/>
</dbReference>
<protein>
    <submittedName>
        <fullName evidence="4">CBS domain-containing protein</fullName>
    </submittedName>
</protein>
<dbReference type="OrthoDB" id="9794094at2"/>
<evidence type="ECO:0000256" key="2">
    <source>
        <dbReference type="PROSITE-ProRule" id="PRU00703"/>
    </source>
</evidence>
<sequence length="140" mass="15361">MQVKEVMTKQPEYLNDDVTIREVANAMRDNGTGFEPLTDGTKVTGVITDRDIAVRAVAEGKSPDDKASSVATGKVLYTFEDESIDDVIQNMANEQVQRLLVLNNAEDKDLVGIVTLGDIADHCKDDELAKKVVSAARHYH</sequence>